<keyword evidence="3" id="KW-0479">Metal-binding</keyword>
<dbReference type="GeneID" id="5715673"/>
<dbReference type="InParanoid" id="A0A2K3E7R5"/>
<dbReference type="Proteomes" id="UP000006906">
    <property type="component" value="Chromosome 1"/>
</dbReference>
<keyword evidence="5" id="KW-0464">Manganese</keyword>
<dbReference type="InterPro" id="IPR052433">
    <property type="entry name" value="X-Pro_dipept-like"/>
</dbReference>
<comment type="similarity">
    <text evidence="2">Belongs to the peptidase M24B family.</text>
</comment>
<dbReference type="InterPro" id="IPR029149">
    <property type="entry name" value="Creatin/AminoP/Spt16_N"/>
</dbReference>
<dbReference type="Gene3D" id="3.40.350.10">
    <property type="entry name" value="Creatinase/prolidase N-terminal domain"/>
    <property type="match status" value="1"/>
</dbReference>
<name>A0A2K3E7R5_CHLRE</name>
<dbReference type="EMBL" id="CM008962">
    <property type="protein sequence ID" value="PNW88826.1"/>
    <property type="molecule type" value="Genomic_DNA"/>
</dbReference>
<sequence length="611" mass="62950">MLTRVVAGLMRAGHTAPSVPALRGLMCGRTGSAPRAPHICSREFSTAPSPEERPPFAGQPISSTHPELLAPGQLTPGVTAAEYAARRRQLSELLPPGSIAVLPSAATTYMAGVIPWPYRQDPDFYYLTGLLQHGLAVITAARTHGAEISGGGGGGGKFVLFIDAPNAQRAKWDGATLSREVAAAEFGADEVAYMHEMPRRLAALASAAASSSSTSSSSSSSSSTTPLLLFDSDRVGGHHYSTLMALLKPALETPGRIAPLRPLLHNMRLIKSPAEAGLCRASAVLASAALRHCMASTAPGVTEYGLAAAFEYGVKAGGAARLAYPTVCAGGADACTIHYGRNDKTLQAGQMVLMDAGCEYGGYVSDVTRTWPVAGRAGAGARGGRGGFTGPQRDVYAVVLEAHQRCLAATRPGSSIRDLHHLCIDVLSQGIRDLGLRPGASLAEIRGSMYRDYFWHSLGHYLGLDTHDTHLVGHDRPLAPGAVITVEPGLYIPDDPRYGPLAGLGVRLEDDVLVTAAGAQVLSDQAPVAIEEVEELAGSAVEAAAAAEAAARAGGAQPRALPLPPRGPPAALWQMMYGRAAAAAAAEAVGLPGTGAAAGASAREQGAAAVS</sequence>
<dbReference type="InterPro" id="IPR000994">
    <property type="entry name" value="Pept_M24"/>
</dbReference>
<dbReference type="InterPro" id="IPR036005">
    <property type="entry name" value="Creatinase/aminopeptidase-like"/>
</dbReference>
<dbReference type="KEGG" id="cre:CHLRE_01g046150v5"/>
<dbReference type="Gene3D" id="3.90.230.10">
    <property type="entry name" value="Creatinase/methionine aminopeptidase superfamily"/>
    <property type="match status" value="1"/>
</dbReference>
<keyword evidence="8" id="KW-1185">Reference proteome</keyword>
<dbReference type="PANTHER" id="PTHR43226:SF4">
    <property type="entry name" value="XAA-PRO AMINOPEPTIDASE 3"/>
    <property type="match status" value="1"/>
</dbReference>
<dbReference type="ExpressionAtlas" id="A0A2K3E7R5">
    <property type="expression patterns" value="baseline and differential"/>
</dbReference>
<dbReference type="SUPFAM" id="SSF55920">
    <property type="entry name" value="Creatinase/aminopeptidase"/>
    <property type="match status" value="1"/>
</dbReference>
<dbReference type="GO" id="GO:0070006">
    <property type="term" value="F:metalloaminopeptidase activity"/>
    <property type="evidence" value="ECO:0007669"/>
    <property type="project" value="InterPro"/>
</dbReference>
<evidence type="ECO:0000313" key="7">
    <source>
        <dbReference type="EMBL" id="PNW88826.1"/>
    </source>
</evidence>
<reference evidence="7 8" key="1">
    <citation type="journal article" date="2007" name="Science">
        <title>The Chlamydomonas genome reveals the evolution of key animal and plant functions.</title>
        <authorList>
            <person name="Merchant S.S."/>
            <person name="Prochnik S.E."/>
            <person name="Vallon O."/>
            <person name="Harris E.H."/>
            <person name="Karpowicz S.J."/>
            <person name="Witman G.B."/>
            <person name="Terry A."/>
            <person name="Salamov A."/>
            <person name="Fritz-Laylin L.K."/>
            <person name="Marechal-Drouard L."/>
            <person name="Marshall W.F."/>
            <person name="Qu L.H."/>
            <person name="Nelson D.R."/>
            <person name="Sanderfoot A.A."/>
            <person name="Spalding M.H."/>
            <person name="Kapitonov V.V."/>
            <person name="Ren Q."/>
            <person name="Ferris P."/>
            <person name="Lindquist E."/>
            <person name="Shapiro H."/>
            <person name="Lucas S.M."/>
            <person name="Grimwood J."/>
            <person name="Schmutz J."/>
            <person name="Cardol P."/>
            <person name="Cerutti H."/>
            <person name="Chanfreau G."/>
            <person name="Chen C.L."/>
            <person name="Cognat V."/>
            <person name="Croft M.T."/>
            <person name="Dent R."/>
            <person name="Dutcher S."/>
            <person name="Fernandez E."/>
            <person name="Fukuzawa H."/>
            <person name="Gonzalez-Ballester D."/>
            <person name="Gonzalez-Halphen D."/>
            <person name="Hallmann A."/>
            <person name="Hanikenne M."/>
            <person name="Hippler M."/>
            <person name="Inwood W."/>
            <person name="Jabbari K."/>
            <person name="Kalanon M."/>
            <person name="Kuras R."/>
            <person name="Lefebvre P.A."/>
            <person name="Lemaire S.D."/>
            <person name="Lobanov A.V."/>
            <person name="Lohr M."/>
            <person name="Manuell A."/>
            <person name="Meier I."/>
            <person name="Mets L."/>
            <person name="Mittag M."/>
            <person name="Mittelmeier T."/>
            <person name="Moroney J.V."/>
            <person name="Moseley J."/>
            <person name="Napoli C."/>
            <person name="Nedelcu A.M."/>
            <person name="Niyogi K."/>
            <person name="Novoselov S.V."/>
            <person name="Paulsen I.T."/>
            <person name="Pazour G."/>
            <person name="Purton S."/>
            <person name="Ral J.P."/>
            <person name="Riano-Pachon D.M."/>
            <person name="Riekhof W."/>
            <person name="Rymarquis L."/>
            <person name="Schroda M."/>
            <person name="Stern D."/>
            <person name="Umen J."/>
            <person name="Willows R."/>
            <person name="Wilson N."/>
            <person name="Zimmer S.L."/>
            <person name="Allmer J."/>
            <person name="Balk J."/>
            <person name="Bisova K."/>
            <person name="Chen C.J."/>
            <person name="Elias M."/>
            <person name="Gendler K."/>
            <person name="Hauser C."/>
            <person name="Lamb M.R."/>
            <person name="Ledford H."/>
            <person name="Long J.C."/>
            <person name="Minagawa J."/>
            <person name="Page M.D."/>
            <person name="Pan J."/>
            <person name="Pootakham W."/>
            <person name="Roje S."/>
            <person name="Rose A."/>
            <person name="Stahlberg E."/>
            <person name="Terauchi A.M."/>
            <person name="Yang P."/>
            <person name="Ball S."/>
            <person name="Bowler C."/>
            <person name="Dieckmann C.L."/>
            <person name="Gladyshev V.N."/>
            <person name="Green P."/>
            <person name="Jorgensen R."/>
            <person name="Mayfield S."/>
            <person name="Mueller-Roeber B."/>
            <person name="Rajamani S."/>
            <person name="Sayre R.T."/>
            <person name="Brokstein P."/>
            <person name="Dubchak I."/>
            <person name="Goodstein D."/>
            <person name="Hornick L."/>
            <person name="Huang Y.W."/>
            <person name="Jhaveri J."/>
            <person name="Luo Y."/>
            <person name="Martinez D."/>
            <person name="Ngau W.C."/>
            <person name="Otillar B."/>
            <person name="Poliakov A."/>
            <person name="Porter A."/>
            <person name="Szajkowski L."/>
            <person name="Werner G."/>
            <person name="Zhou K."/>
            <person name="Grigoriev I.V."/>
            <person name="Rokhsar D.S."/>
            <person name="Grossman A.R."/>
        </authorList>
    </citation>
    <scope>NUCLEOTIDE SEQUENCE [LARGE SCALE GENOMIC DNA]</scope>
    <source>
        <strain evidence="8">CC-503</strain>
    </source>
</reference>
<dbReference type="RefSeq" id="XP_042928803.1">
    <property type="nucleotide sequence ID" value="XM_043058887.1"/>
</dbReference>
<dbReference type="Gramene" id="PNW88826">
    <property type="protein sequence ID" value="PNW88826"/>
    <property type="gene ID" value="CHLRE_01g046150v5"/>
</dbReference>
<dbReference type="FunCoup" id="A0A2K3E7R5">
    <property type="interactions" value="996"/>
</dbReference>
<comment type="cofactor">
    <cofactor evidence="1">
        <name>Mn(2+)</name>
        <dbReference type="ChEBI" id="CHEBI:29035"/>
    </cofactor>
</comment>
<dbReference type="SMART" id="SM01011">
    <property type="entry name" value="AMP_N"/>
    <property type="match status" value="1"/>
</dbReference>
<dbReference type="GO" id="GO:0004177">
    <property type="term" value="F:aminopeptidase activity"/>
    <property type="evidence" value="ECO:0000318"/>
    <property type="project" value="GO_Central"/>
</dbReference>
<dbReference type="PANTHER" id="PTHR43226">
    <property type="entry name" value="XAA-PRO AMINOPEPTIDASE 3"/>
    <property type="match status" value="1"/>
</dbReference>
<gene>
    <name evidence="7" type="ORF">CHLRE_01g046150v5</name>
</gene>
<evidence type="ECO:0000256" key="3">
    <source>
        <dbReference type="ARBA" id="ARBA00022723"/>
    </source>
</evidence>
<dbReference type="Pfam" id="PF00557">
    <property type="entry name" value="Peptidase_M24"/>
    <property type="match status" value="1"/>
</dbReference>
<dbReference type="GO" id="GO:0006508">
    <property type="term" value="P:proteolysis"/>
    <property type="evidence" value="ECO:0000318"/>
    <property type="project" value="GO_Central"/>
</dbReference>
<evidence type="ECO:0000256" key="2">
    <source>
        <dbReference type="ARBA" id="ARBA00008766"/>
    </source>
</evidence>
<dbReference type="SUPFAM" id="SSF53092">
    <property type="entry name" value="Creatinase/prolidase N-terminal domain"/>
    <property type="match status" value="1"/>
</dbReference>
<proteinExistence type="inferred from homology"/>
<feature type="domain" description="Aminopeptidase P N-terminal" evidence="6">
    <location>
        <begin position="78"/>
        <end position="220"/>
    </location>
</feature>
<evidence type="ECO:0000256" key="4">
    <source>
        <dbReference type="ARBA" id="ARBA00022801"/>
    </source>
</evidence>
<dbReference type="GO" id="GO:0030145">
    <property type="term" value="F:manganese ion binding"/>
    <property type="evidence" value="ECO:0007669"/>
    <property type="project" value="InterPro"/>
</dbReference>
<evidence type="ECO:0000259" key="6">
    <source>
        <dbReference type="SMART" id="SM01011"/>
    </source>
</evidence>
<accession>A0A2K3E7R5</accession>
<evidence type="ECO:0000256" key="1">
    <source>
        <dbReference type="ARBA" id="ARBA00001936"/>
    </source>
</evidence>
<protein>
    <recommendedName>
        <fullName evidence="6">Aminopeptidase P N-terminal domain-containing protein</fullName>
    </recommendedName>
</protein>
<dbReference type="GO" id="GO:0005739">
    <property type="term" value="C:mitochondrion"/>
    <property type="evidence" value="ECO:0000318"/>
    <property type="project" value="GO_Central"/>
</dbReference>
<organism evidence="7 8">
    <name type="scientific">Chlamydomonas reinhardtii</name>
    <name type="common">Chlamydomonas smithii</name>
    <dbReference type="NCBI Taxonomy" id="3055"/>
    <lineage>
        <taxon>Eukaryota</taxon>
        <taxon>Viridiplantae</taxon>
        <taxon>Chlorophyta</taxon>
        <taxon>core chlorophytes</taxon>
        <taxon>Chlorophyceae</taxon>
        <taxon>CS clade</taxon>
        <taxon>Chlamydomonadales</taxon>
        <taxon>Chlamydomonadaceae</taxon>
        <taxon>Chlamydomonas</taxon>
    </lineage>
</organism>
<dbReference type="Pfam" id="PF05195">
    <property type="entry name" value="AMP_N"/>
    <property type="match status" value="1"/>
</dbReference>
<dbReference type="InterPro" id="IPR007865">
    <property type="entry name" value="Aminopep_P_N"/>
</dbReference>
<dbReference type="PaxDb" id="3055-EDP09470"/>
<dbReference type="STRING" id="3055.A0A2K3E7R5"/>
<keyword evidence="4" id="KW-0378">Hydrolase</keyword>
<dbReference type="AlphaFoldDB" id="A0A2K3E7R5"/>
<dbReference type="OrthoDB" id="4215474at2759"/>
<evidence type="ECO:0000256" key="5">
    <source>
        <dbReference type="ARBA" id="ARBA00023211"/>
    </source>
</evidence>
<evidence type="ECO:0000313" key="8">
    <source>
        <dbReference type="Proteomes" id="UP000006906"/>
    </source>
</evidence>